<organism evidence="2">
    <name type="scientific">viral metagenome</name>
    <dbReference type="NCBI Taxonomy" id="1070528"/>
    <lineage>
        <taxon>unclassified sequences</taxon>
        <taxon>metagenomes</taxon>
        <taxon>organismal metagenomes</taxon>
    </lineage>
</organism>
<keyword evidence="1" id="KW-0175">Coiled coil</keyword>
<dbReference type="AlphaFoldDB" id="A0A6H2A521"/>
<evidence type="ECO:0000313" key="3">
    <source>
        <dbReference type="EMBL" id="QJA73862.1"/>
    </source>
</evidence>
<gene>
    <name evidence="3" type="ORF">MM415A02192_0010</name>
    <name evidence="2" type="ORF">TM448A01013_0003</name>
</gene>
<evidence type="ECO:0000313" key="2">
    <source>
        <dbReference type="EMBL" id="QJA55316.1"/>
    </source>
</evidence>
<name>A0A6H2A521_9ZZZZ</name>
<proteinExistence type="predicted"/>
<feature type="coiled-coil region" evidence="1">
    <location>
        <begin position="4"/>
        <end position="31"/>
    </location>
</feature>
<reference evidence="2" key="1">
    <citation type="submission" date="2020-03" db="EMBL/GenBank/DDBJ databases">
        <title>The deep terrestrial virosphere.</title>
        <authorList>
            <person name="Holmfeldt K."/>
            <person name="Nilsson E."/>
            <person name="Simone D."/>
            <person name="Lopez-Fernandez M."/>
            <person name="Wu X."/>
            <person name="de Brujin I."/>
            <person name="Lundin D."/>
            <person name="Andersson A."/>
            <person name="Bertilsson S."/>
            <person name="Dopson M."/>
        </authorList>
    </citation>
    <scope>NUCLEOTIDE SEQUENCE</scope>
    <source>
        <strain evidence="3">MM415A02192</strain>
        <strain evidence="2">TM448A01013</strain>
    </source>
</reference>
<sequence length="69" mass="7948">MTDLTEAKCQMDVMRAEIRDLRAERDGLREDIRQILDWHNCMGGPHKIREIAERALAGGKETSHENLTD</sequence>
<protein>
    <submittedName>
        <fullName evidence="2">Uncharacterized protein</fullName>
    </submittedName>
</protein>
<dbReference type="EMBL" id="MT142058">
    <property type="protein sequence ID" value="QJA73862.1"/>
    <property type="molecule type" value="Genomic_DNA"/>
</dbReference>
<accession>A0A6H2A521</accession>
<dbReference type="EMBL" id="MT145202">
    <property type="protein sequence ID" value="QJA55316.1"/>
    <property type="molecule type" value="Genomic_DNA"/>
</dbReference>
<evidence type="ECO:0000256" key="1">
    <source>
        <dbReference type="SAM" id="Coils"/>
    </source>
</evidence>